<accession>A0A1X2HQT1</accession>
<dbReference type="InterPro" id="IPR011650">
    <property type="entry name" value="Peptidase_M20_dimer"/>
</dbReference>
<dbReference type="Pfam" id="PF07687">
    <property type="entry name" value="M20_dimer"/>
    <property type="match status" value="1"/>
</dbReference>
<dbReference type="SUPFAM" id="SSF53187">
    <property type="entry name" value="Zn-dependent exopeptidases"/>
    <property type="match status" value="1"/>
</dbReference>
<dbReference type="InterPro" id="IPR052030">
    <property type="entry name" value="Peptidase_M20/M20A_hydrolases"/>
</dbReference>
<dbReference type="Proteomes" id="UP000242180">
    <property type="component" value="Unassembled WGS sequence"/>
</dbReference>
<dbReference type="InterPro" id="IPR017144">
    <property type="entry name" value="Xaa-Arg_dipeptidase"/>
</dbReference>
<evidence type="ECO:0000313" key="5">
    <source>
        <dbReference type="Proteomes" id="UP000242180"/>
    </source>
</evidence>
<evidence type="ECO:0000313" key="4">
    <source>
        <dbReference type="EMBL" id="ORZ01753.1"/>
    </source>
</evidence>
<dbReference type="InParanoid" id="A0A1X2HQT1"/>
<feature type="domain" description="Peptidase M20 dimerisation" evidence="3">
    <location>
        <begin position="174"/>
        <end position="267"/>
    </location>
</feature>
<dbReference type="STRING" id="13706.A0A1X2HQT1"/>
<gene>
    <name evidence="4" type="ORF">BCR43DRAFT_190563</name>
</gene>
<dbReference type="Gene3D" id="3.30.70.360">
    <property type="match status" value="1"/>
</dbReference>
<dbReference type="PIRSF" id="PIRSF037226">
    <property type="entry name" value="Amidohydrolase_ACY1L2_prd"/>
    <property type="match status" value="1"/>
</dbReference>
<proteinExistence type="inferred from homology"/>
<name>A0A1X2HQT1_SYNRA</name>
<evidence type="ECO:0000256" key="1">
    <source>
        <dbReference type="ARBA" id="ARBA00006247"/>
    </source>
</evidence>
<comment type="caution">
    <text evidence="4">The sequence shown here is derived from an EMBL/GenBank/DDBJ whole genome shotgun (WGS) entry which is preliminary data.</text>
</comment>
<dbReference type="CDD" id="cd05672">
    <property type="entry name" value="M20_ACY1L2-like"/>
    <property type="match status" value="1"/>
</dbReference>
<dbReference type="PANTHER" id="PTHR30575:SF0">
    <property type="entry name" value="XAA-ARG DIPEPTIDASE"/>
    <property type="match status" value="1"/>
</dbReference>
<dbReference type="AlphaFoldDB" id="A0A1X2HQT1"/>
<dbReference type="PANTHER" id="PTHR30575">
    <property type="entry name" value="PEPTIDASE M20"/>
    <property type="match status" value="1"/>
</dbReference>
<dbReference type="EMBL" id="MCGN01000002">
    <property type="protein sequence ID" value="ORZ01753.1"/>
    <property type="molecule type" value="Genomic_DNA"/>
</dbReference>
<reference evidence="4 5" key="1">
    <citation type="submission" date="2016-07" db="EMBL/GenBank/DDBJ databases">
        <title>Pervasive Adenine N6-methylation of Active Genes in Fungi.</title>
        <authorList>
            <consortium name="DOE Joint Genome Institute"/>
            <person name="Mondo S.J."/>
            <person name="Dannebaum R.O."/>
            <person name="Kuo R.C."/>
            <person name="Labutti K."/>
            <person name="Haridas S."/>
            <person name="Kuo A."/>
            <person name="Salamov A."/>
            <person name="Ahrendt S.R."/>
            <person name="Lipzen A."/>
            <person name="Sullivan W."/>
            <person name="Andreopoulos W.B."/>
            <person name="Clum A."/>
            <person name="Lindquist E."/>
            <person name="Daum C."/>
            <person name="Ramamoorthy G.K."/>
            <person name="Gryganskyi A."/>
            <person name="Culley D."/>
            <person name="Magnuson J.K."/>
            <person name="James T.Y."/>
            <person name="O'Malley M.A."/>
            <person name="Stajich J.E."/>
            <person name="Spatafora J.W."/>
            <person name="Visel A."/>
            <person name="Grigoriev I.V."/>
        </authorList>
    </citation>
    <scope>NUCLEOTIDE SEQUENCE [LARGE SCALE GENOMIC DNA]</scope>
    <source>
        <strain evidence="4 5">NRRL 2496</strain>
    </source>
</reference>
<dbReference type="NCBIfam" id="TIGR01891">
    <property type="entry name" value="amidohydrolases"/>
    <property type="match status" value="1"/>
</dbReference>
<dbReference type="Pfam" id="PF01546">
    <property type="entry name" value="Peptidase_M20"/>
    <property type="match status" value="1"/>
</dbReference>
<dbReference type="OrthoDB" id="6119954at2759"/>
<dbReference type="GO" id="GO:0016805">
    <property type="term" value="F:dipeptidase activity"/>
    <property type="evidence" value="ECO:0007669"/>
    <property type="project" value="InterPro"/>
</dbReference>
<evidence type="ECO:0000256" key="2">
    <source>
        <dbReference type="PIRNR" id="PIRNR037226"/>
    </source>
</evidence>
<dbReference type="InterPro" id="IPR017439">
    <property type="entry name" value="Amidohydrolase"/>
</dbReference>
<keyword evidence="5" id="KW-1185">Reference proteome</keyword>
<sequence>MNDTVENTIVQAIDDIADELRSLSLQIHDHPELGDHEFMASKLLADYMESKGFLVKRGVVGLPTAFTAEYAGPAPGRRIGFCSEYDALPGVGHACGHNLIAIAGVACAIATKTLIEQGQIQGSVILFGTPAEESSSGKITLVNQGEVQRNADIVLMLHPAPSDGLYTPYLALHAFTVEFFGRAAHAGATPWEGINAVDALMQAWDNLSMLRQQTLPTNRLHGYIVHGGNSPNVIPDYASAKFYARAQKRTELAELKQKAEKCFEAAAMATGCKLKLTWVPFGQVDDALINDTLAETYKSFMKKEGVHFQPREVEEQIPGASSDFGNISYVVPGLQPGFKIETTGPNHTIDFAKAAGTPEAHQATLRAAKCLSKTAAVVALDEKVYQQVRADFDSALK</sequence>
<comment type="similarity">
    <text evidence="1 2">Belongs to the peptidase M20A family.</text>
</comment>
<dbReference type="InterPro" id="IPR036264">
    <property type="entry name" value="Bact_exopeptidase_dim_dom"/>
</dbReference>
<dbReference type="Gene3D" id="3.40.630.10">
    <property type="entry name" value="Zn peptidases"/>
    <property type="match status" value="1"/>
</dbReference>
<protein>
    <recommendedName>
        <fullName evidence="2">Peptidase M20 domain-containing protein 2</fullName>
    </recommendedName>
</protein>
<dbReference type="InterPro" id="IPR002933">
    <property type="entry name" value="Peptidase_M20"/>
</dbReference>
<dbReference type="OMA" id="MIRAGAY"/>
<evidence type="ECO:0000259" key="3">
    <source>
        <dbReference type="Pfam" id="PF07687"/>
    </source>
</evidence>
<dbReference type="FunFam" id="3.30.70.360:FF:000004">
    <property type="entry name" value="Peptidase M20 domain-containing protein 2"/>
    <property type="match status" value="1"/>
</dbReference>
<organism evidence="4 5">
    <name type="scientific">Syncephalastrum racemosum</name>
    <name type="common">Filamentous fungus</name>
    <dbReference type="NCBI Taxonomy" id="13706"/>
    <lineage>
        <taxon>Eukaryota</taxon>
        <taxon>Fungi</taxon>
        <taxon>Fungi incertae sedis</taxon>
        <taxon>Mucoromycota</taxon>
        <taxon>Mucoromycotina</taxon>
        <taxon>Mucoromycetes</taxon>
        <taxon>Mucorales</taxon>
        <taxon>Syncephalastraceae</taxon>
        <taxon>Syncephalastrum</taxon>
    </lineage>
</organism>
<dbReference type="SUPFAM" id="SSF55031">
    <property type="entry name" value="Bacterial exopeptidase dimerisation domain"/>
    <property type="match status" value="1"/>
</dbReference>